<dbReference type="Proteomes" id="UP000002985">
    <property type="component" value="Unassembled WGS sequence"/>
</dbReference>
<organism evidence="2 3">
    <name type="scientific">Candidatus Jettenia caeni</name>
    <dbReference type="NCBI Taxonomy" id="247490"/>
    <lineage>
        <taxon>Bacteria</taxon>
        <taxon>Pseudomonadati</taxon>
        <taxon>Planctomycetota</taxon>
        <taxon>Candidatus Brocadiia</taxon>
        <taxon>Candidatus Brocadiales</taxon>
        <taxon>Candidatus Brocadiaceae</taxon>
        <taxon>Candidatus Jettenia</taxon>
    </lineage>
</organism>
<name>I3IK32_9BACT</name>
<sequence>MKIQNELLFFTLIFPSIFTTLLINGSLPDVYFSLKQSSIFIIFGESIIISPLRG</sequence>
<dbReference type="STRING" id="247490.KSU1_C0481"/>
<proteinExistence type="predicted"/>
<evidence type="ECO:0000313" key="2">
    <source>
        <dbReference type="EMBL" id="GAB62077.1"/>
    </source>
</evidence>
<keyword evidence="3" id="KW-1185">Reference proteome</keyword>
<feature type="transmembrane region" description="Helical" evidence="1">
    <location>
        <begin position="7"/>
        <end position="27"/>
    </location>
</feature>
<protein>
    <submittedName>
        <fullName evidence="2">Uncharacterized protein</fullName>
    </submittedName>
</protein>
<evidence type="ECO:0000313" key="3">
    <source>
        <dbReference type="Proteomes" id="UP000002985"/>
    </source>
</evidence>
<keyword evidence="1" id="KW-1133">Transmembrane helix</keyword>
<evidence type="ECO:0000256" key="1">
    <source>
        <dbReference type="SAM" id="Phobius"/>
    </source>
</evidence>
<keyword evidence="1" id="KW-0472">Membrane</keyword>
<accession>I3IK32</accession>
<comment type="caution">
    <text evidence="2">The sequence shown here is derived from an EMBL/GenBank/DDBJ whole genome shotgun (WGS) entry which is preliminary data.</text>
</comment>
<gene>
    <name evidence="2" type="ORF">KSU1_C0481</name>
</gene>
<keyword evidence="1" id="KW-0812">Transmembrane</keyword>
<dbReference type="AlphaFoldDB" id="I3IK32"/>
<dbReference type="EMBL" id="BAFH01000003">
    <property type="protein sequence ID" value="GAB62077.1"/>
    <property type="molecule type" value="Genomic_DNA"/>
</dbReference>
<reference evidence="2 3" key="1">
    <citation type="journal article" date="2012" name="FEBS Lett.">
        <title>Anammox organism KSU-1 expresses a NirK-type copper-containing nitrite reductase instead of a NirS-type with cytochrome cd1.</title>
        <authorList>
            <person name="Hira D."/>
            <person name="Toh H."/>
            <person name="Migita C.T."/>
            <person name="Okubo H."/>
            <person name="Nishiyama T."/>
            <person name="Hattori M."/>
            <person name="Furukawa K."/>
            <person name="Fujii T."/>
        </authorList>
    </citation>
    <scope>NUCLEOTIDE SEQUENCE [LARGE SCALE GENOMIC DNA]</scope>
</reference>